<dbReference type="InterPro" id="IPR029130">
    <property type="entry name" value="Acid_ceramidase_N"/>
</dbReference>
<dbReference type="PANTHER" id="PTHR28583:SF1">
    <property type="entry name" value="ACID CERAMIDASE"/>
    <property type="match status" value="1"/>
</dbReference>
<evidence type="ECO:0000259" key="2">
    <source>
        <dbReference type="Pfam" id="PF15508"/>
    </source>
</evidence>
<dbReference type="GO" id="GO:0017040">
    <property type="term" value="F:N-acylsphingosine amidohydrolase activity"/>
    <property type="evidence" value="ECO:0007669"/>
    <property type="project" value="UniProtKB-EC"/>
</dbReference>
<dbReference type="PANTHER" id="PTHR28583">
    <property type="entry name" value="ACID AMIDASE"/>
    <property type="match status" value="1"/>
</dbReference>
<name>A0A2W1F208_9PLEO</name>
<dbReference type="EMBL" id="NRDI02000013">
    <property type="protein sequence ID" value="KAI1511645.1"/>
    <property type="molecule type" value="Genomic_DNA"/>
</dbReference>
<reference evidence="4" key="2">
    <citation type="submission" date="2021-05" db="EMBL/GenBank/DDBJ databases">
        <authorList>
            <person name="Moolhuijzen P.M."/>
            <person name="Moffat C.S."/>
        </authorList>
    </citation>
    <scope>NUCLEOTIDE SEQUENCE</scope>
    <source>
        <strain evidence="4">86-124</strain>
    </source>
</reference>
<organism evidence="4 5">
    <name type="scientific">Pyrenophora tritici-repentis</name>
    <dbReference type="NCBI Taxonomy" id="45151"/>
    <lineage>
        <taxon>Eukaryota</taxon>
        <taxon>Fungi</taxon>
        <taxon>Dikarya</taxon>
        <taxon>Ascomycota</taxon>
        <taxon>Pezizomycotina</taxon>
        <taxon>Dothideomycetes</taxon>
        <taxon>Pleosporomycetidae</taxon>
        <taxon>Pleosporales</taxon>
        <taxon>Pleosporineae</taxon>
        <taxon>Pleosporaceae</taxon>
        <taxon>Pyrenophora</taxon>
    </lineage>
</organism>
<keyword evidence="5" id="KW-1185">Reference proteome</keyword>
<accession>A0A2W1F208</accession>
<reference evidence="4" key="3">
    <citation type="journal article" date="2022" name="bioRxiv">
        <title>A global pangenome for the wheat fungal pathogen Pyrenophora tritici-repentis and prediction of effector protein structural homology.</title>
        <authorList>
            <person name="Moolhuijzen P."/>
            <person name="See P.T."/>
            <person name="Shi G."/>
            <person name="Powell H.R."/>
            <person name="Cockram J."/>
            <person name="Jorgensen L.N."/>
            <person name="Benslimane H."/>
            <person name="Strelkov S.E."/>
            <person name="Turner J."/>
            <person name="Liu Z."/>
            <person name="Moffat C.S."/>
        </authorList>
    </citation>
    <scope>NUCLEOTIDE SEQUENCE</scope>
    <source>
        <strain evidence="4">86-124</strain>
    </source>
</reference>
<evidence type="ECO:0000313" key="4">
    <source>
        <dbReference type="EMBL" id="KAI1511645.1"/>
    </source>
</evidence>
<reference evidence="5" key="4">
    <citation type="journal article" date="2022" name="Microb. Genom.">
        <title>A global pangenome for the wheat fungal pathogen Pyrenophora tritici-repentis and prediction of effector protein structural homology.</title>
        <authorList>
            <person name="Moolhuijzen P.M."/>
            <person name="See P.T."/>
            <person name="Shi G."/>
            <person name="Powell H.R."/>
            <person name="Cockram J."/>
            <person name="Jorgensen L.N."/>
            <person name="Benslimane H."/>
            <person name="Strelkov S.E."/>
            <person name="Turner J."/>
            <person name="Liu Z."/>
            <person name="Moffat C.S."/>
        </authorList>
    </citation>
    <scope>NUCLEOTIDE SEQUENCE [LARGE SCALE GENOMIC DNA]</scope>
</reference>
<reference evidence="3" key="1">
    <citation type="journal article" date="2018" name="BMC Genomics">
        <title>Comparative genomics of the wheat fungal pathogen Pyrenophora tritici-repentis reveals chromosomal variations and genome plasticity.</title>
        <authorList>
            <person name="Moolhuijzen P."/>
            <person name="See P.T."/>
            <person name="Hane J.K."/>
            <person name="Shi G."/>
            <person name="Liu Z."/>
            <person name="Oliver R.P."/>
            <person name="Moffat C.S."/>
        </authorList>
    </citation>
    <scope>NUCLEOTIDE SEQUENCE [LARGE SCALE GENOMIC DNA]</scope>
    <source>
        <strain evidence="3">M4</strain>
    </source>
</reference>
<gene>
    <name evidence="4" type="ORF">Ptr86124_009289</name>
    <name evidence="3" type="ORF">PtrM4_131640</name>
</gene>
<proteinExistence type="predicted"/>
<dbReference type="AlphaFoldDB" id="A0A2W1F208"/>
<evidence type="ECO:0000313" key="5">
    <source>
        <dbReference type="Proteomes" id="UP000249757"/>
    </source>
</evidence>
<dbReference type="EC" id="3.5.1.23" evidence="1"/>
<evidence type="ECO:0000256" key="1">
    <source>
        <dbReference type="ARBA" id="ARBA00011891"/>
    </source>
</evidence>
<sequence>MEDTMAPTVYTIDLSLPPRERYAHVAAKAADTLHPLSELLDMHIRQWKLPIKLLHFIASLLLYQLHSFEQTEEIKGMCDTCNIPLYILIVWNVSIDVFLGCTSGGAAVNEPGFLEPTMMHFRALDWSQHVMRRALAQFEFVEKPGGPVIARTLGFVGHVGVLTGVRKGLSVSISWRPSHDKPFWSSERLQSYWHTLMVVLGMRPSICTLLRDCLLPRQMEKPRRKEGLFETCNQNDEKGPTHTESLPPYAMDDVIKVIPTMGTSLAYITFCTPTETVILEKHFCTAKIRRSSTFIHVANHDDSLDVLHALKVQATDDETMRFRRYVECAKGNIRVQRSLERNHGLKRRWSDWEIEQAREENQVMTGLTLPRLIELVRFYPVINARTYFLCVMDPKEGIFRWVEPFAEGQFRKQLGIA</sequence>
<dbReference type="Proteomes" id="UP000249757">
    <property type="component" value="Unassembled WGS sequence"/>
</dbReference>
<dbReference type="OrthoDB" id="5273684at2759"/>
<dbReference type="Proteomes" id="UP000245464">
    <property type="component" value="Chromosome 7"/>
</dbReference>
<protein>
    <recommendedName>
        <fullName evidence="1">ceramidase</fullName>
        <ecNumber evidence="1">3.5.1.23</ecNumber>
    </recommendedName>
</protein>
<dbReference type="EMBL" id="NQIK02000007">
    <property type="protein sequence ID" value="KAF7568551.1"/>
    <property type="molecule type" value="Genomic_DNA"/>
</dbReference>
<feature type="domain" description="Acid ceramidase N-terminal" evidence="2">
    <location>
        <begin position="7"/>
        <end position="62"/>
    </location>
</feature>
<dbReference type="Pfam" id="PF15508">
    <property type="entry name" value="NAAA-beta"/>
    <property type="match status" value="1"/>
</dbReference>
<dbReference type="OMA" id="MMHFRTL"/>
<comment type="caution">
    <text evidence="4">The sequence shown here is derived from an EMBL/GenBank/DDBJ whole genome shotgun (WGS) entry which is preliminary data.</text>
</comment>
<evidence type="ECO:0000313" key="3">
    <source>
        <dbReference type="EMBL" id="KAF7568551.1"/>
    </source>
</evidence>